<gene>
    <name evidence="4" type="ORF">NW768_004316</name>
</gene>
<organism evidence="4 5">
    <name type="scientific">Fusarium equiseti</name>
    <name type="common">Fusarium scirpi</name>
    <dbReference type="NCBI Taxonomy" id="61235"/>
    <lineage>
        <taxon>Eukaryota</taxon>
        <taxon>Fungi</taxon>
        <taxon>Dikarya</taxon>
        <taxon>Ascomycota</taxon>
        <taxon>Pezizomycotina</taxon>
        <taxon>Sordariomycetes</taxon>
        <taxon>Hypocreomycetidae</taxon>
        <taxon>Hypocreales</taxon>
        <taxon>Nectriaceae</taxon>
        <taxon>Fusarium</taxon>
        <taxon>Fusarium incarnatum-equiseti species complex</taxon>
    </lineage>
</organism>
<dbReference type="Proteomes" id="UP001152024">
    <property type="component" value="Unassembled WGS sequence"/>
</dbReference>
<evidence type="ECO:0000256" key="2">
    <source>
        <dbReference type="SAM" id="Phobius"/>
    </source>
</evidence>
<evidence type="ECO:0000259" key="3">
    <source>
        <dbReference type="PROSITE" id="PS50011"/>
    </source>
</evidence>
<feature type="region of interest" description="Disordered" evidence="1">
    <location>
        <begin position="541"/>
        <end position="592"/>
    </location>
</feature>
<feature type="compositionally biased region" description="Polar residues" evidence="1">
    <location>
        <begin position="742"/>
        <end position="752"/>
    </location>
</feature>
<keyword evidence="2" id="KW-0472">Membrane</keyword>
<sequence length="854" mass="95979">MRGRDIKIKMVGIQPTGRTPVPSDLQQTLCPIRDRNLFTFESALIRGDTSVVLHGWDHVPNNELQYIRHADREICKQETANFPVLINPFEDSDPFGVLKADARRNIESIPWKGLKFKFVKVLAHGGHGYVSLWDVTFDDGSTKTVVIKKGLNTSFNHAKEASFHLRYDAAEHTTQVIKLDHESAAIRKAMKNENPTAANTFTKGHRWDASKLNCVVFEYAPYGDVYSLMRNMATMNRSFPNSVLWGILECYALGLATVAYTPLLSRSTTFERRFREAEQTNQVDELLDEFEADHNLTHDIHLDMEYNNILIGQAPSHKDKPAFKLHDLGAFSEIMSEHWSKMTEWGLWKLRRIPKPQAVTPEQISSEWDSLPLGMIPKDVQDVFGGEDLTKRPVCAGRFGTWTNVFLIAKVMESMITGVSYRHPFVCERYTNLDGETRYTYGWALKNKDFSWVDIELRDIVCRCLFENPVDRPTPIQILRVIQQWKNSASYDPREIARWWEALHGPQQVPPHTPKSPTANVNPVQQAVIHQQGLLALHPGVQATNTDNGHRAPKQPTQHITGKKAPANTPSLPQKRPREESTETTEDMSPLKIQKLGGSRILAHRPQRAIQAISSSGSPPAFLAAANLDVSNNTRHSRPALSPTFPAVVTSHHSSRSPPASLLADLNIQSITPPPPPSRPSALTTSPLLSGSSTTRPGTSIQDQSSGIGLGEAMDIDRDESFYQFDDDRNQVALPLFPPGQEPNNLQRQPPSTGWKMSINRATQRPAKYVKFDMPPSPAKELKGHVEILSPKIQRADRGPSSEKPKYPKCKATRIFIRKALPHMPVTIRNLMSRTKELESQLIIGTVPIYAYLK</sequence>
<feature type="region of interest" description="Disordered" evidence="1">
    <location>
        <begin position="735"/>
        <end position="755"/>
    </location>
</feature>
<dbReference type="EMBL" id="JAOQBH010000006">
    <property type="protein sequence ID" value="KAJ4134718.1"/>
    <property type="molecule type" value="Genomic_DNA"/>
</dbReference>
<keyword evidence="5" id="KW-1185">Reference proteome</keyword>
<protein>
    <recommendedName>
        <fullName evidence="3">Protein kinase domain-containing protein</fullName>
    </recommendedName>
</protein>
<evidence type="ECO:0000256" key="1">
    <source>
        <dbReference type="SAM" id="MobiDB-lite"/>
    </source>
</evidence>
<dbReference type="InterPro" id="IPR000719">
    <property type="entry name" value="Prot_kinase_dom"/>
</dbReference>
<dbReference type="InterPro" id="IPR011009">
    <property type="entry name" value="Kinase-like_dom_sf"/>
</dbReference>
<feature type="compositionally biased region" description="Polar residues" evidence="1">
    <location>
        <begin position="698"/>
        <end position="707"/>
    </location>
</feature>
<comment type="caution">
    <text evidence="4">The sequence shown here is derived from an EMBL/GenBank/DDBJ whole genome shotgun (WGS) entry which is preliminary data.</text>
</comment>
<name>A0ABQ8RFX9_FUSEQ</name>
<feature type="domain" description="Protein kinase" evidence="3">
    <location>
        <begin position="116"/>
        <end position="486"/>
    </location>
</feature>
<dbReference type="Gene3D" id="1.10.510.10">
    <property type="entry name" value="Transferase(Phosphotransferase) domain 1"/>
    <property type="match status" value="1"/>
</dbReference>
<accession>A0ABQ8RFX9</accession>
<feature type="compositionally biased region" description="Low complexity" evidence="1">
    <location>
        <begin position="680"/>
        <end position="697"/>
    </location>
</feature>
<evidence type="ECO:0000313" key="5">
    <source>
        <dbReference type="Proteomes" id="UP001152024"/>
    </source>
</evidence>
<evidence type="ECO:0000313" key="4">
    <source>
        <dbReference type="EMBL" id="KAJ4134718.1"/>
    </source>
</evidence>
<dbReference type="SUPFAM" id="SSF56112">
    <property type="entry name" value="Protein kinase-like (PK-like)"/>
    <property type="match status" value="1"/>
</dbReference>
<feature type="transmembrane region" description="Helical" evidence="2">
    <location>
        <begin position="242"/>
        <end position="263"/>
    </location>
</feature>
<dbReference type="PROSITE" id="PS50011">
    <property type="entry name" value="PROTEIN_KINASE_DOM"/>
    <property type="match status" value="1"/>
</dbReference>
<keyword evidence="2" id="KW-1133">Transmembrane helix</keyword>
<keyword evidence="2" id="KW-0812">Transmembrane</keyword>
<reference evidence="4" key="1">
    <citation type="submission" date="2022-09" db="EMBL/GenBank/DDBJ databases">
        <title>Fusarium specimens isolated from Avocado Roots.</title>
        <authorList>
            <person name="Stajich J."/>
            <person name="Roper C."/>
            <person name="Heimlech-Rivalta G."/>
        </authorList>
    </citation>
    <scope>NUCLEOTIDE SEQUENCE</scope>
    <source>
        <strain evidence="4">CF00095</strain>
    </source>
</reference>
<proteinExistence type="predicted"/>
<feature type="region of interest" description="Disordered" evidence="1">
    <location>
        <begin position="634"/>
        <end position="709"/>
    </location>
</feature>